<sequence length="147" mass="15421">MTRVEPNSYSPYATAALDVRHLFAMPAWLMASPRPGELAQTACGELAVIPEAPIKIEPGEAMPEGMCGTCVKARNADVVVAPSATTADCSECGLGTCHGPLCALCRTDLHDQWRLNNTTGRLDEASDAPEAAAEQEAGVVRVEGEAP</sequence>
<feature type="region of interest" description="Disordered" evidence="1">
    <location>
        <begin position="123"/>
        <end position="147"/>
    </location>
</feature>
<comment type="caution">
    <text evidence="2">The sequence shown here is derived from an EMBL/GenBank/DDBJ whole genome shotgun (WGS) entry which is preliminary data.</text>
</comment>
<reference evidence="2" key="1">
    <citation type="submission" date="2022-06" db="EMBL/GenBank/DDBJ databases">
        <title>Sequencing the genomes of 1000 actinobacteria strains.</title>
        <authorList>
            <person name="Klenk H.-P."/>
        </authorList>
    </citation>
    <scope>NUCLEOTIDE SEQUENCE</scope>
    <source>
        <strain evidence="2">DSM 46694</strain>
    </source>
</reference>
<dbReference type="RefSeq" id="WP_253756540.1">
    <property type="nucleotide sequence ID" value="NZ_BAABKA010000012.1"/>
</dbReference>
<feature type="compositionally biased region" description="Low complexity" evidence="1">
    <location>
        <begin position="128"/>
        <end position="141"/>
    </location>
</feature>
<keyword evidence="3" id="KW-1185">Reference proteome</keyword>
<dbReference type="AlphaFoldDB" id="A0A9X2KBR1"/>
<dbReference type="EMBL" id="JAMZEB010000002">
    <property type="protein sequence ID" value="MCP2364256.1"/>
    <property type="molecule type" value="Genomic_DNA"/>
</dbReference>
<evidence type="ECO:0000256" key="1">
    <source>
        <dbReference type="SAM" id="MobiDB-lite"/>
    </source>
</evidence>
<proteinExistence type="predicted"/>
<evidence type="ECO:0000313" key="2">
    <source>
        <dbReference type="EMBL" id="MCP2364256.1"/>
    </source>
</evidence>
<protein>
    <submittedName>
        <fullName evidence="2">Uncharacterized protein</fullName>
    </submittedName>
</protein>
<name>A0A9X2KBR1_9ACTN</name>
<dbReference type="Proteomes" id="UP001139648">
    <property type="component" value="Unassembled WGS sequence"/>
</dbReference>
<gene>
    <name evidence="2" type="ORF">HD597_011276</name>
</gene>
<accession>A0A9X2KBR1</accession>
<evidence type="ECO:0000313" key="3">
    <source>
        <dbReference type="Proteomes" id="UP001139648"/>
    </source>
</evidence>
<organism evidence="2 3">
    <name type="scientific">Nonomuraea thailandensis</name>
    <dbReference type="NCBI Taxonomy" id="1188745"/>
    <lineage>
        <taxon>Bacteria</taxon>
        <taxon>Bacillati</taxon>
        <taxon>Actinomycetota</taxon>
        <taxon>Actinomycetes</taxon>
        <taxon>Streptosporangiales</taxon>
        <taxon>Streptosporangiaceae</taxon>
        <taxon>Nonomuraea</taxon>
    </lineage>
</organism>